<name>A0A1I4NNV5_9BURK</name>
<dbReference type="RefSeq" id="WP_093388522.1">
    <property type="nucleotide sequence ID" value="NZ_FOTW01000014.1"/>
</dbReference>
<dbReference type="PANTHER" id="PTHR38595:SF2">
    <property type="entry name" value="TYPE VI SECRETION SYSTEM BASEPLATE SUBUNIT TSSE"/>
    <property type="match status" value="1"/>
</dbReference>
<accession>A0A1I4NNV5</accession>
<evidence type="ECO:0000313" key="3">
    <source>
        <dbReference type="Proteomes" id="UP000199470"/>
    </source>
</evidence>
<evidence type="ECO:0000259" key="1">
    <source>
        <dbReference type="Pfam" id="PF04965"/>
    </source>
</evidence>
<dbReference type="PANTHER" id="PTHR38595">
    <property type="entry name" value="CYTOPLASMIC PROTEIN-RELATED"/>
    <property type="match status" value="1"/>
</dbReference>
<sequence length="153" mass="17471">MSTFPSSVWDRLIGPSQVPMGHPNSTGLTLEQYKRVIARDLEALLNTRVAIPEEELAPYPFSRNSIVNFGLADFAQLCLTSSEDRKEICDRLRTAIERHEPRLRHVRAQLLHEPGAINRLSFAISGQLHARAENERIQFDVTLEPSRLHYSIR</sequence>
<dbReference type="InterPro" id="IPR007048">
    <property type="entry name" value="IraD/Gp25-like"/>
</dbReference>
<reference evidence="2 3" key="1">
    <citation type="submission" date="2016-10" db="EMBL/GenBank/DDBJ databases">
        <authorList>
            <person name="de Groot N.N."/>
        </authorList>
    </citation>
    <scope>NUCLEOTIDE SEQUENCE [LARGE SCALE GENOMIC DNA]</scope>
    <source>
        <strain evidence="2 3">ATCC 43154</strain>
    </source>
</reference>
<feature type="domain" description="IraD/Gp25-like" evidence="1">
    <location>
        <begin position="32"/>
        <end position="131"/>
    </location>
</feature>
<dbReference type="Proteomes" id="UP000199470">
    <property type="component" value="Unassembled WGS sequence"/>
</dbReference>
<proteinExistence type="predicted"/>
<dbReference type="OrthoDB" id="119583at2"/>
<dbReference type="AlphaFoldDB" id="A0A1I4NNV5"/>
<gene>
    <name evidence="2" type="ORF">SAMN02982985_03015</name>
</gene>
<dbReference type="EMBL" id="FOTW01000014">
    <property type="protein sequence ID" value="SFM16997.1"/>
    <property type="molecule type" value="Genomic_DNA"/>
</dbReference>
<dbReference type="STRING" id="758825.SAMN02982985_03015"/>
<organism evidence="2 3">
    <name type="scientific">Rugamonas rubra</name>
    <dbReference type="NCBI Taxonomy" id="758825"/>
    <lineage>
        <taxon>Bacteria</taxon>
        <taxon>Pseudomonadati</taxon>
        <taxon>Pseudomonadota</taxon>
        <taxon>Betaproteobacteria</taxon>
        <taxon>Burkholderiales</taxon>
        <taxon>Oxalobacteraceae</taxon>
        <taxon>Telluria group</taxon>
        <taxon>Rugamonas</taxon>
    </lineage>
</organism>
<dbReference type="SUPFAM" id="SSF160719">
    <property type="entry name" value="gpW/gp25-like"/>
    <property type="match status" value="1"/>
</dbReference>
<dbReference type="Gene3D" id="3.10.450.40">
    <property type="match status" value="1"/>
</dbReference>
<dbReference type="Pfam" id="PF04965">
    <property type="entry name" value="GPW_gp25"/>
    <property type="match status" value="1"/>
</dbReference>
<dbReference type="NCBIfam" id="TIGR03357">
    <property type="entry name" value="VI_zyme"/>
    <property type="match status" value="1"/>
</dbReference>
<dbReference type="InterPro" id="IPR017737">
    <property type="entry name" value="TssE1-like"/>
</dbReference>
<evidence type="ECO:0000313" key="2">
    <source>
        <dbReference type="EMBL" id="SFM16997.1"/>
    </source>
</evidence>
<dbReference type="InterPro" id="IPR053176">
    <property type="entry name" value="T6SS_TssE1-like"/>
</dbReference>
<protein>
    <submittedName>
        <fullName evidence="2">Type VI secretion system protein ImpF</fullName>
    </submittedName>
</protein>
<keyword evidence="3" id="KW-1185">Reference proteome</keyword>